<evidence type="ECO:0000313" key="2">
    <source>
        <dbReference type="EMBL" id="MDR9894900.1"/>
    </source>
</evidence>
<keyword evidence="1" id="KW-0812">Transmembrane</keyword>
<dbReference type="AlphaFoldDB" id="A0AAP5I9G1"/>
<feature type="transmembrane region" description="Helical" evidence="1">
    <location>
        <begin position="12"/>
        <end position="37"/>
    </location>
</feature>
<keyword evidence="3" id="KW-1185">Reference proteome</keyword>
<evidence type="ECO:0000256" key="1">
    <source>
        <dbReference type="SAM" id="Phobius"/>
    </source>
</evidence>
<evidence type="ECO:0000313" key="3">
    <source>
        <dbReference type="Proteomes" id="UP000667802"/>
    </source>
</evidence>
<keyword evidence="1" id="KW-0472">Membrane</keyword>
<protein>
    <submittedName>
        <fullName evidence="2">Uncharacterized protein</fullName>
    </submittedName>
</protein>
<gene>
    <name evidence="2" type="ORF">G7B40_010020</name>
</gene>
<sequence length="93" mass="10397">MLINFLRSLTLMIIFSFTAPIFLIGAFFSIIFLFGYLPGLGGMTEAITTLVLEFLTIFGNGAPLRGVVVISFTCSFVGVLFDAYAYYRYQILR</sequence>
<name>A0AAP5I9G1_9CYAN</name>
<organism evidence="2 3">
    <name type="scientific">Aetokthonos hydrillicola Thurmond2011</name>
    <dbReference type="NCBI Taxonomy" id="2712845"/>
    <lineage>
        <taxon>Bacteria</taxon>
        <taxon>Bacillati</taxon>
        <taxon>Cyanobacteriota</taxon>
        <taxon>Cyanophyceae</taxon>
        <taxon>Nostocales</taxon>
        <taxon>Hapalosiphonaceae</taxon>
        <taxon>Aetokthonos</taxon>
    </lineage>
</organism>
<dbReference type="Proteomes" id="UP000667802">
    <property type="component" value="Unassembled WGS sequence"/>
</dbReference>
<comment type="caution">
    <text evidence="2">The sequence shown here is derived from an EMBL/GenBank/DDBJ whole genome shotgun (WGS) entry which is preliminary data.</text>
</comment>
<keyword evidence="1" id="KW-1133">Transmembrane helix</keyword>
<proteinExistence type="predicted"/>
<accession>A0AAP5I9G1</accession>
<reference evidence="3" key="1">
    <citation type="journal article" date="2021" name="Science">
        <title>Hunting the eagle killer: A cyanobacterial neurotoxin causes vacuolar myelinopathy.</title>
        <authorList>
            <person name="Breinlinger S."/>
            <person name="Phillips T.J."/>
            <person name="Haram B.N."/>
            <person name="Mares J."/>
            <person name="Martinez Yerena J.A."/>
            <person name="Hrouzek P."/>
            <person name="Sobotka R."/>
            <person name="Henderson W.M."/>
            <person name="Schmieder P."/>
            <person name="Williams S.M."/>
            <person name="Lauderdale J.D."/>
            <person name="Wilde H.D."/>
            <person name="Gerrin W."/>
            <person name="Kust A."/>
            <person name="Washington J.W."/>
            <person name="Wagner C."/>
            <person name="Geier B."/>
            <person name="Liebeke M."/>
            <person name="Enke H."/>
            <person name="Niedermeyer T.H.J."/>
            <person name="Wilde S.B."/>
        </authorList>
    </citation>
    <scope>NUCLEOTIDE SEQUENCE [LARGE SCALE GENOMIC DNA]</scope>
    <source>
        <strain evidence="3">Thurmond2011</strain>
    </source>
</reference>
<dbReference type="EMBL" id="JAALHA020000003">
    <property type="protein sequence ID" value="MDR9894900.1"/>
    <property type="molecule type" value="Genomic_DNA"/>
</dbReference>
<feature type="transmembrane region" description="Helical" evidence="1">
    <location>
        <begin position="64"/>
        <end position="87"/>
    </location>
</feature>